<name>A0A4D9DWN8_9SAUR</name>
<feature type="compositionally biased region" description="Polar residues" evidence="1">
    <location>
        <begin position="262"/>
        <end position="271"/>
    </location>
</feature>
<keyword evidence="3" id="KW-1185">Reference proteome</keyword>
<accession>A0A4D9DWN8</accession>
<organism evidence="2 3">
    <name type="scientific">Platysternon megacephalum</name>
    <name type="common">big-headed turtle</name>
    <dbReference type="NCBI Taxonomy" id="55544"/>
    <lineage>
        <taxon>Eukaryota</taxon>
        <taxon>Metazoa</taxon>
        <taxon>Chordata</taxon>
        <taxon>Craniata</taxon>
        <taxon>Vertebrata</taxon>
        <taxon>Euteleostomi</taxon>
        <taxon>Archelosauria</taxon>
        <taxon>Testudinata</taxon>
        <taxon>Testudines</taxon>
        <taxon>Cryptodira</taxon>
        <taxon>Durocryptodira</taxon>
        <taxon>Testudinoidea</taxon>
        <taxon>Platysternidae</taxon>
        <taxon>Platysternon</taxon>
    </lineage>
</organism>
<dbReference type="Proteomes" id="UP000297703">
    <property type="component" value="Unassembled WGS sequence"/>
</dbReference>
<dbReference type="AlphaFoldDB" id="A0A4D9DWN8"/>
<sequence>MILCKTEFQELCGHNQVNRTEKSVQRMCLLLQKELTKLQNLIKVQPGSKSKSNLAKEKELGLCGLKPLQKEDGLDRDIHPPAEAESCLTMGLKTQNHDIVAKQGNNWTSAKKKTSSQRKKEAKNGLNLLNVIHTIVWTQGQSVAEMEYQQKLTKFLAQYYMNGNQHWKPHGKPLLNKQHSQYHWGRLNKEPSTLLFPQINALKGSSYREAMDSRPPLVINVDSPGPAAYSPPTMSCRESSAPAYTFGRKTPPREGGGRRSWQKSWFQSKSPFTRKADFNTESNWPSPFHYTQPSTLGPRQASRPGYPSYSIGRKGKFSLVSKDAQINPAPNKYDTTPAYFQMLQTSPSYSIRNRPQGTHQWDSSGNMPGPGLYDVEKGHIARLPSSPSVIIQGIRRPKRHETGPFTTL</sequence>
<gene>
    <name evidence="2" type="ORF">DR999_PMT18677</name>
</gene>
<proteinExistence type="predicted"/>
<dbReference type="OrthoDB" id="406368at2759"/>
<dbReference type="Pfam" id="PF07004">
    <property type="entry name" value="SHIPPO-rpt"/>
    <property type="match status" value="3"/>
</dbReference>
<feature type="compositionally biased region" description="Polar residues" evidence="1">
    <location>
        <begin position="279"/>
        <end position="297"/>
    </location>
</feature>
<comment type="caution">
    <text evidence="2">The sequence shown here is derived from an EMBL/GenBank/DDBJ whole genome shotgun (WGS) entry which is preliminary data.</text>
</comment>
<evidence type="ECO:0000313" key="2">
    <source>
        <dbReference type="EMBL" id="TFJ99302.1"/>
    </source>
</evidence>
<dbReference type="InterPro" id="IPR010736">
    <property type="entry name" value="SHIPPO-rpt"/>
</dbReference>
<dbReference type="EMBL" id="QXTE01000336">
    <property type="protein sequence ID" value="TFJ99302.1"/>
    <property type="molecule type" value="Genomic_DNA"/>
</dbReference>
<reference evidence="2 3" key="2">
    <citation type="submission" date="2019-04" db="EMBL/GenBank/DDBJ databases">
        <title>The genome sequence of big-headed turtle.</title>
        <authorList>
            <person name="Gong S."/>
        </authorList>
    </citation>
    <scope>NUCLEOTIDE SEQUENCE [LARGE SCALE GENOMIC DNA]</scope>
    <source>
        <strain evidence="2">DO16091913</strain>
        <tissue evidence="2">Muscle</tissue>
    </source>
</reference>
<feature type="region of interest" description="Disordered" evidence="1">
    <location>
        <begin position="228"/>
        <end position="309"/>
    </location>
</feature>
<reference evidence="2 3" key="1">
    <citation type="submission" date="2019-04" db="EMBL/GenBank/DDBJ databases">
        <title>Draft genome of the big-headed turtle Platysternon megacephalum.</title>
        <authorList>
            <person name="Gong S."/>
        </authorList>
    </citation>
    <scope>NUCLEOTIDE SEQUENCE [LARGE SCALE GENOMIC DNA]</scope>
    <source>
        <strain evidence="2">DO16091913</strain>
        <tissue evidence="2">Muscle</tissue>
    </source>
</reference>
<protein>
    <submittedName>
        <fullName evidence="2">Tropomyosin alpha-3 chain</fullName>
    </submittedName>
</protein>
<evidence type="ECO:0000256" key="1">
    <source>
        <dbReference type="SAM" id="MobiDB-lite"/>
    </source>
</evidence>
<evidence type="ECO:0000313" key="3">
    <source>
        <dbReference type="Proteomes" id="UP000297703"/>
    </source>
</evidence>